<dbReference type="Proteomes" id="UP000696294">
    <property type="component" value="Unassembled WGS sequence"/>
</dbReference>
<keyword evidence="2" id="KW-1185">Reference proteome</keyword>
<evidence type="ECO:0000313" key="1">
    <source>
        <dbReference type="EMBL" id="NJP95417.1"/>
    </source>
</evidence>
<evidence type="ECO:0008006" key="3">
    <source>
        <dbReference type="Google" id="ProtNLM"/>
    </source>
</evidence>
<proteinExistence type="predicted"/>
<dbReference type="RefSeq" id="WP_168017146.1">
    <property type="nucleotide sequence ID" value="NZ_JAATEP010000038.1"/>
</dbReference>
<dbReference type="EMBL" id="JAATEP010000038">
    <property type="protein sequence ID" value="NJP95417.1"/>
    <property type="molecule type" value="Genomic_DNA"/>
</dbReference>
<name>A0ABX1BEV6_9ACTN</name>
<gene>
    <name evidence="1" type="ORF">HCN51_39295</name>
</gene>
<sequence length="165" mass="18188">MNHFEQHRATGAPPVSLEATIEQARNLRQQHSEDIFRRLGRGERLTAEQLYDTLRAQTLCIWWLLVARHVSYTDGGGSQPAQSVARFVSWIRPYANDPTPPLPATGAGALGMGSSHALALEHLNRSLELIRQDAARLFLTEAEKFTQAGSTQQLPGDSTGREAMA</sequence>
<protein>
    <recommendedName>
        <fullName evidence="3">SAV-6107-like HEPN domain-containing protein</fullName>
    </recommendedName>
</protein>
<comment type="caution">
    <text evidence="1">The sequence shown here is derived from an EMBL/GenBank/DDBJ whole genome shotgun (WGS) entry which is preliminary data.</text>
</comment>
<organism evidence="1 2">
    <name type="scientific">Nonomuraea composti</name>
    <dbReference type="NCBI Taxonomy" id="2720023"/>
    <lineage>
        <taxon>Bacteria</taxon>
        <taxon>Bacillati</taxon>
        <taxon>Actinomycetota</taxon>
        <taxon>Actinomycetes</taxon>
        <taxon>Streptosporangiales</taxon>
        <taxon>Streptosporangiaceae</taxon>
        <taxon>Nonomuraea</taxon>
    </lineage>
</organism>
<reference evidence="1 2" key="1">
    <citation type="submission" date="2020-03" db="EMBL/GenBank/DDBJ databases">
        <title>WGS of actinomycetes isolated from Thailand.</title>
        <authorList>
            <person name="Thawai C."/>
        </authorList>
    </citation>
    <scope>NUCLEOTIDE SEQUENCE [LARGE SCALE GENOMIC DNA]</scope>
    <source>
        <strain evidence="1 2">FMUSA5-5</strain>
    </source>
</reference>
<accession>A0ABX1BEV6</accession>
<evidence type="ECO:0000313" key="2">
    <source>
        <dbReference type="Proteomes" id="UP000696294"/>
    </source>
</evidence>